<dbReference type="PANTHER" id="PTHR43464:SF19">
    <property type="entry name" value="UBIQUINONE BIOSYNTHESIS O-METHYLTRANSFERASE, MITOCHONDRIAL"/>
    <property type="match status" value="1"/>
</dbReference>
<gene>
    <name evidence="5" type="ORF">CFK41_04235</name>
</gene>
<keyword evidence="3" id="KW-0949">S-adenosyl-L-methionine</keyword>
<feature type="domain" description="Methyltransferase type 11" evidence="4">
    <location>
        <begin position="68"/>
        <end position="160"/>
    </location>
</feature>
<name>A0A291GV66_9MICO</name>
<dbReference type="InterPro" id="IPR013216">
    <property type="entry name" value="Methyltransf_11"/>
</dbReference>
<dbReference type="Gene3D" id="3.40.50.150">
    <property type="entry name" value="Vaccinia Virus protein VP39"/>
    <property type="match status" value="1"/>
</dbReference>
<dbReference type="Pfam" id="PF08241">
    <property type="entry name" value="Methyltransf_11"/>
    <property type="match status" value="1"/>
</dbReference>
<dbReference type="AlphaFoldDB" id="A0A291GV66"/>
<dbReference type="GO" id="GO:0032259">
    <property type="term" value="P:methylation"/>
    <property type="evidence" value="ECO:0007669"/>
    <property type="project" value="UniProtKB-KW"/>
</dbReference>
<protein>
    <submittedName>
        <fullName evidence="5">SAM-dependent methyltransferase</fullName>
    </submittedName>
</protein>
<sequence length="288" mass="30808">MEDCLLRTPLRGGDRVSTQPDHDANIQAYYSLGHEDARLTTRSVGGRLEYERVRRIVSAHLAPGTRVLDVGGGTGVHSRWLAEAGHEVTLLDPVASQVEVAAGHGGFEALVGDARDLPVPDRSADAVLLFGPLYHLVSVEDRRAALDEARRALRPGGLVFAQGISRLTAFVDTTVAGGYDALEPPDLEILRTGEWTSAGEGFPGGHFHTAAELREEVERSGFEEVEVHGLEGPNVGALEALAAGDELVRLGLELVETLEQQLGAAGHSPELLADYSPHMMAVGRAPRR</sequence>
<organism evidence="5 6">
    <name type="scientific">Brachybacterium ginsengisoli</name>
    <dbReference type="NCBI Taxonomy" id="1331682"/>
    <lineage>
        <taxon>Bacteria</taxon>
        <taxon>Bacillati</taxon>
        <taxon>Actinomycetota</taxon>
        <taxon>Actinomycetes</taxon>
        <taxon>Micrococcales</taxon>
        <taxon>Dermabacteraceae</taxon>
        <taxon>Brachybacterium</taxon>
    </lineage>
</organism>
<dbReference type="EMBL" id="CP023564">
    <property type="protein sequence ID" value="ATG54068.1"/>
    <property type="molecule type" value="Genomic_DNA"/>
</dbReference>
<dbReference type="GO" id="GO:0008757">
    <property type="term" value="F:S-adenosylmethionine-dependent methyltransferase activity"/>
    <property type="evidence" value="ECO:0007669"/>
    <property type="project" value="InterPro"/>
</dbReference>
<dbReference type="PANTHER" id="PTHR43464">
    <property type="entry name" value="METHYLTRANSFERASE"/>
    <property type="match status" value="1"/>
</dbReference>
<keyword evidence="6" id="KW-1185">Reference proteome</keyword>
<keyword evidence="1 5" id="KW-0489">Methyltransferase</keyword>
<dbReference type="Proteomes" id="UP000217889">
    <property type="component" value="Chromosome"/>
</dbReference>
<evidence type="ECO:0000256" key="3">
    <source>
        <dbReference type="ARBA" id="ARBA00022691"/>
    </source>
</evidence>
<proteinExistence type="predicted"/>
<dbReference type="KEGG" id="bgg:CFK41_04235"/>
<dbReference type="CDD" id="cd02440">
    <property type="entry name" value="AdoMet_MTases"/>
    <property type="match status" value="1"/>
</dbReference>
<keyword evidence="2 5" id="KW-0808">Transferase</keyword>
<evidence type="ECO:0000259" key="4">
    <source>
        <dbReference type="Pfam" id="PF08241"/>
    </source>
</evidence>
<dbReference type="SUPFAM" id="SSF53335">
    <property type="entry name" value="S-adenosyl-L-methionine-dependent methyltransferases"/>
    <property type="match status" value="1"/>
</dbReference>
<evidence type="ECO:0000313" key="6">
    <source>
        <dbReference type="Proteomes" id="UP000217889"/>
    </source>
</evidence>
<accession>A0A291GV66</accession>
<evidence type="ECO:0000256" key="2">
    <source>
        <dbReference type="ARBA" id="ARBA00022679"/>
    </source>
</evidence>
<dbReference type="InterPro" id="IPR029063">
    <property type="entry name" value="SAM-dependent_MTases_sf"/>
</dbReference>
<evidence type="ECO:0000313" key="5">
    <source>
        <dbReference type="EMBL" id="ATG54068.1"/>
    </source>
</evidence>
<reference evidence="5 6" key="1">
    <citation type="journal article" date="2014" name="Int. J. Syst. Evol. Microbiol.">
        <title>Brachybacterium ginsengisoli sp. nov., isolated from soil of a ginseng field.</title>
        <authorList>
            <person name="Hoang V.A."/>
            <person name="Kim Y.J."/>
            <person name="Nguyen N.L."/>
            <person name="Yang D.C."/>
        </authorList>
    </citation>
    <scope>NUCLEOTIDE SEQUENCE [LARGE SCALE GENOMIC DNA]</scope>
    <source>
        <strain evidence="5 6">DCY80</strain>
    </source>
</reference>
<evidence type="ECO:0000256" key="1">
    <source>
        <dbReference type="ARBA" id="ARBA00022603"/>
    </source>
</evidence>
<dbReference type="OrthoDB" id="9810615at2"/>